<sequence length="365" mass="41747">MVQEKQFISKFGKINTPVFFPDATRAVLKSLDSEDIRKTGTPGILVNTYHLFLELGKDVLKKHGGVRGFMGWEGGLISDSGGFQLMSLVKQTGNGKVDDEGIVFRPSRKKKIIFTPEKSIAFQMEIGADMVVVLDDFTPPTASYEEAKETVRRTIDWARRSKEEFERICETKKIAVKDRPYLLGVVQGGFYEDLRRFCARELGKIGFDGFGYGGWPINNDGSFDYRSAEIIAEEAPEGYWLYGLGIGKPDEVVKLAKMGYHIFDCVLPTRDARHKRLYVYNAESIDEIDVGKEKFWQYYVPDKEKYYKDDRPVSTACDCLLCRKYSRAYLAHLFRIGDMTAGRLATIHNLRFYSLLMEKLQEDKD</sequence>
<dbReference type="PANTHER" id="PTHR46499">
    <property type="entry name" value="QUEUINE TRNA-RIBOSYLTRANSFERASE"/>
    <property type="match status" value="1"/>
</dbReference>
<keyword evidence="3" id="KW-0328">Glycosyltransferase</keyword>
<keyword evidence="4" id="KW-1185">Reference proteome</keyword>
<evidence type="ECO:0000313" key="3">
    <source>
        <dbReference type="EMBL" id="QHO63223.1"/>
    </source>
</evidence>
<dbReference type="KEGG" id="caqa:MICH65_0242"/>
<dbReference type="GO" id="GO:0016757">
    <property type="term" value="F:glycosyltransferase activity"/>
    <property type="evidence" value="ECO:0007669"/>
    <property type="project" value="UniProtKB-KW"/>
</dbReference>
<dbReference type="RefSeq" id="WP_161931613.1">
    <property type="nucleotide sequence ID" value="NZ_CP047901.1"/>
</dbReference>
<dbReference type="InterPro" id="IPR002616">
    <property type="entry name" value="tRNA_ribo_trans-like"/>
</dbReference>
<dbReference type="AlphaFoldDB" id="A0A857N799"/>
<dbReference type="GO" id="GO:0005737">
    <property type="term" value="C:cytoplasm"/>
    <property type="evidence" value="ECO:0007669"/>
    <property type="project" value="TreeGrafter"/>
</dbReference>
<evidence type="ECO:0000313" key="4">
    <source>
        <dbReference type="Proteomes" id="UP000463983"/>
    </source>
</evidence>
<protein>
    <submittedName>
        <fullName evidence="3">Queuine tRNA-ribosyltransferase</fullName>
        <ecNumber evidence="3">2.4.2.29</ecNumber>
    </submittedName>
</protein>
<dbReference type="Proteomes" id="UP000463983">
    <property type="component" value="Chromosome"/>
</dbReference>
<organism evidence="3 4">
    <name type="scientific">Candidatus Chazhemtobacterium aquaticus</name>
    <dbReference type="NCBI Taxonomy" id="2715735"/>
    <lineage>
        <taxon>Bacteria</taxon>
        <taxon>Candidatus Chazhemtobacteraceae</taxon>
        <taxon>Candidatus Chazhemtobacterium</taxon>
    </lineage>
</organism>
<dbReference type="SUPFAM" id="SSF51713">
    <property type="entry name" value="tRNA-guanine transglycosylase"/>
    <property type="match status" value="1"/>
</dbReference>
<name>A0A857N799_9BACT</name>
<reference evidence="4" key="1">
    <citation type="journal article" date="2020" name="Microorganisms">
        <title>Complete Genome of a Member of a New Bacterial Lineage in the Microgenomates Group Reveals an Unusual Nucleotide Composition Disparity Between Two Strands of DNA and Limited Metabolic Potential.</title>
        <authorList>
            <person name="Kadnikov V.V."/>
            <person name="Mardanov A.V."/>
            <person name="Beletsky A.V."/>
            <person name="Karnachuk O.V."/>
            <person name="Ravin N.V."/>
        </authorList>
    </citation>
    <scope>NUCLEOTIDE SEQUENCE [LARGE SCALE GENOMIC DNA]</scope>
</reference>
<dbReference type="Gene3D" id="3.20.20.105">
    <property type="entry name" value="Queuine tRNA-ribosyltransferase-like"/>
    <property type="match status" value="1"/>
</dbReference>
<gene>
    <name evidence="3" type="ORF">MICH65_0242</name>
</gene>
<keyword evidence="3" id="KW-0808">Transferase</keyword>
<dbReference type="PANTHER" id="PTHR46499:SF1">
    <property type="entry name" value="QUEUINE TRNA-RIBOSYLTRANSFERASE"/>
    <property type="match status" value="1"/>
</dbReference>
<dbReference type="GO" id="GO:0002099">
    <property type="term" value="P:tRNA wobble guanine modification"/>
    <property type="evidence" value="ECO:0007669"/>
    <property type="project" value="TreeGrafter"/>
</dbReference>
<feature type="domain" description="tRNA-guanine(15) transglycosylase-like" evidence="2">
    <location>
        <begin position="12"/>
        <end position="362"/>
    </location>
</feature>
<dbReference type="InterPro" id="IPR036511">
    <property type="entry name" value="TGT-like_sf"/>
</dbReference>
<dbReference type="Pfam" id="PF01702">
    <property type="entry name" value="TGT"/>
    <property type="match status" value="1"/>
</dbReference>
<keyword evidence="1" id="KW-0819">tRNA processing</keyword>
<dbReference type="InterPro" id="IPR050076">
    <property type="entry name" value="ArchSynthase1/Queuine_TRR"/>
</dbReference>
<proteinExistence type="predicted"/>
<evidence type="ECO:0000259" key="2">
    <source>
        <dbReference type="Pfam" id="PF01702"/>
    </source>
</evidence>
<evidence type="ECO:0000256" key="1">
    <source>
        <dbReference type="ARBA" id="ARBA00022694"/>
    </source>
</evidence>
<dbReference type="EC" id="2.4.2.29" evidence="3"/>
<dbReference type="EMBL" id="CP047901">
    <property type="protein sequence ID" value="QHO63223.1"/>
    <property type="molecule type" value="Genomic_DNA"/>
</dbReference>
<dbReference type="NCBIfam" id="TIGR00449">
    <property type="entry name" value="tgt_general"/>
    <property type="match status" value="1"/>
</dbReference>
<accession>A0A857N799</accession>